<dbReference type="SUPFAM" id="SSF54001">
    <property type="entry name" value="Cysteine proteinases"/>
    <property type="match status" value="1"/>
</dbReference>
<protein>
    <submittedName>
        <fullName evidence="1">Uncharacterized protein</fullName>
    </submittedName>
</protein>
<name>A0A2A4JTC1_HELVI</name>
<proteinExistence type="predicted"/>
<dbReference type="AlphaFoldDB" id="A0A2A4JTC1"/>
<reference evidence="1" key="1">
    <citation type="submission" date="2017-09" db="EMBL/GenBank/DDBJ databases">
        <title>Contemporary evolution of a Lepidopteran species, Heliothis virescens, in response to modern agricultural practices.</title>
        <authorList>
            <person name="Fritz M.L."/>
            <person name="Deyonke A.M."/>
            <person name="Papanicolaou A."/>
            <person name="Micinski S."/>
            <person name="Westbrook J."/>
            <person name="Gould F."/>
        </authorList>
    </citation>
    <scope>NUCLEOTIDE SEQUENCE [LARGE SCALE GENOMIC DNA]</scope>
    <source>
        <strain evidence="1">HvINT-</strain>
        <tissue evidence="1">Whole body</tissue>
    </source>
</reference>
<accession>A0A2A4JTC1</accession>
<evidence type="ECO:0000313" key="1">
    <source>
        <dbReference type="EMBL" id="PCG74864.1"/>
    </source>
</evidence>
<dbReference type="EMBL" id="NWSH01000677">
    <property type="protein sequence ID" value="PCG74864.1"/>
    <property type="molecule type" value="Genomic_DNA"/>
</dbReference>
<dbReference type="InterPro" id="IPR038765">
    <property type="entry name" value="Papain-like_cys_pep_sf"/>
</dbReference>
<comment type="caution">
    <text evidence="1">The sequence shown here is derived from an EMBL/GenBank/DDBJ whole genome shotgun (WGS) entry which is preliminary data.</text>
</comment>
<organism evidence="1">
    <name type="scientific">Heliothis virescens</name>
    <name type="common">Tobacco budworm moth</name>
    <dbReference type="NCBI Taxonomy" id="7102"/>
    <lineage>
        <taxon>Eukaryota</taxon>
        <taxon>Metazoa</taxon>
        <taxon>Ecdysozoa</taxon>
        <taxon>Arthropoda</taxon>
        <taxon>Hexapoda</taxon>
        <taxon>Insecta</taxon>
        <taxon>Pterygota</taxon>
        <taxon>Neoptera</taxon>
        <taxon>Endopterygota</taxon>
        <taxon>Lepidoptera</taxon>
        <taxon>Glossata</taxon>
        <taxon>Ditrysia</taxon>
        <taxon>Noctuoidea</taxon>
        <taxon>Noctuidae</taxon>
        <taxon>Heliothinae</taxon>
        <taxon>Heliothis</taxon>
    </lineage>
</organism>
<sequence>MYILLRIVFVMSCLILTYIKSGYNRVINHISEDAIMEFGQLCLVVVLLVVRSHGLDEDIEPNDAVSNQTATAYSAGVRMGIINPEKYSLRSFEQHERDIFKDTYREYLSLNGTQPISYQDWLVMNNYGILLDTQESMFQRKLSKRSTADNKRRFVNTVRRGDILITGRGSGGLLGHAAIMTTDTWVLEMPGGRGWQTGIKDNNRQITKDRWFDVHASDWTTVYRCPDTGIAQQAARWADHKYYNPSGGSKKTIHITYALDPNFKSTNPSYCSKLVLQAYYFGTGSNKVIRNPGNTLIVPTTIPTYFLRPYNLANKGKF</sequence>
<gene>
    <name evidence="1" type="ORF">B5V51_12640</name>
</gene>